<protein>
    <recommendedName>
        <fullName evidence="3">cysteine desulfurase</fullName>
        <ecNumber evidence="3">2.8.1.7</ecNumber>
    </recommendedName>
</protein>
<dbReference type="PANTHER" id="PTHR11601:SF34">
    <property type="entry name" value="CYSTEINE DESULFURASE"/>
    <property type="match status" value="1"/>
</dbReference>
<evidence type="ECO:0000256" key="9">
    <source>
        <dbReference type="ARBA" id="ARBA00050776"/>
    </source>
</evidence>
<evidence type="ECO:0000256" key="7">
    <source>
        <dbReference type="ARBA" id="ARBA00023004"/>
    </source>
</evidence>
<dbReference type="Gene3D" id="3.40.640.10">
    <property type="entry name" value="Type I PLP-dependent aspartate aminotransferase-like (Major domain)"/>
    <property type="match status" value="1"/>
</dbReference>
<dbReference type="Gene3D" id="3.90.1150.10">
    <property type="entry name" value="Aspartate Aminotransferase, domain 1"/>
    <property type="match status" value="1"/>
</dbReference>
<keyword evidence="8" id="KW-0411">Iron-sulfur</keyword>
<dbReference type="STRING" id="1156417.Y919_10010"/>
<dbReference type="PANTHER" id="PTHR11601">
    <property type="entry name" value="CYSTEINE DESULFURYLASE FAMILY MEMBER"/>
    <property type="match status" value="1"/>
</dbReference>
<dbReference type="GO" id="GO:0031071">
    <property type="term" value="F:cysteine desulfurase activity"/>
    <property type="evidence" value="ECO:0007669"/>
    <property type="project" value="UniProtKB-EC"/>
</dbReference>
<evidence type="ECO:0000256" key="2">
    <source>
        <dbReference type="ARBA" id="ARBA00006490"/>
    </source>
</evidence>
<dbReference type="Proteomes" id="UP000029622">
    <property type="component" value="Unassembled WGS sequence"/>
</dbReference>
<reference evidence="12 13" key="1">
    <citation type="submission" date="2013-12" db="EMBL/GenBank/DDBJ databases">
        <title>Draft genome sequence of Caloranaerobacter sp. H53214.</title>
        <authorList>
            <person name="Jiang L.J."/>
            <person name="Shao Z.Z."/>
            <person name="Long M.N."/>
        </authorList>
    </citation>
    <scope>NUCLEOTIDE SEQUENCE [LARGE SCALE GENOMIC DNA]</scope>
    <source>
        <strain evidence="12 13">H53214</strain>
    </source>
</reference>
<dbReference type="RefSeq" id="WP_035164373.1">
    <property type="nucleotide sequence ID" value="NZ_AZTB01000060.1"/>
</dbReference>
<comment type="caution">
    <text evidence="12">The sequence shown here is derived from an EMBL/GenBank/DDBJ whole genome shotgun (WGS) entry which is preliminary data.</text>
</comment>
<evidence type="ECO:0000256" key="1">
    <source>
        <dbReference type="ARBA" id="ARBA00001933"/>
    </source>
</evidence>
<keyword evidence="5" id="KW-0479">Metal-binding</keyword>
<evidence type="ECO:0000256" key="4">
    <source>
        <dbReference type="ARBA" id="ARBA00022679"/>
    </source>
</evidence>
<evidence type="ECO:0000256" key="5">
    <source>
        <dbReference type="ARBA" id="ARBA00022723"/>
    </source>
</evidence>
<dbReference type="InterPro" id="IPR020578">
    <property type="entry name" value="Aminotrans_V_PyrdxlP_BS"/>
</dbReference>
<dbReference type="Gene3D" id="1.10.260.50">
    <property type="match status" value="1"/>
</dbReference>
<dbReference type="EC" id="2.8.1.7" evidence="3"/>
<evidence type="ECO:0000256" key="8">
    <source>
        <dbReference type="ARBA" id="ARBA00023014"/>
    </source>
</evidence>
<comment type="similarity">
    <text evidence="2">Belongs to the class-V pyridoxal-phosphate-dependent aminotransferase family. NifS/IscS subfamily.</text>
</comment>
<comment type="catalytic activity">
    <reaction evidence="9">
        <text>(sulfur carrier)-H + L-cysteine = (sulfur carrier)-SH + L-alanine</text>
        <dbReference type="Rhea" id="RHEA:43892"/>
        <dbReference type="Rhea" id="RHEA-COMP:14737"/>
        <dbReference type="Rhea" id="RHEA-COMP:14739"/>
        <dbReference type="ChEBI" id="CHEBI:29917"/>
        <dbReference type="ChEBI" id="CHEBI:35235"/>
        <dbReference type="ChEBI" id="CHEBI:57972"/>
        <dbReference type="ChEBI" id="CHEBI:64428"/>
        <dbReference type="EC" id="2.8.1.7"/>
    </reaction>
</comment>
<dbReference type="Pfam" id="PF00266">
    <property type="entry name" value="Aminotran_5"/>
    <property type="match status" value="1"/>
</dbReference>
<evidence type="ECO:0000313" key="13">
    <source>
        <dbReference type="Proteomes" id="UP000029622"/>
    </source>
</evidence>
<comment type="cofactor">
    <cofactor evidence="1 10">
        <name>pyridoxal 5'-phosphate</name>
        <dbReference type="ChEBI" id="CHEBI:597326"/>
    </cofactor>
</comment>
<dbReference type="EMBL" id="AZTB01000060">
    <property type="protein sequence ID" value="KGG79767.1"/>
    <property type="molecule type" value="Genomic_DNA"/>
</dbReference>
<dbReference type="InterPro" id="IPR015421">
    <property type="entry name" value="PyrdxlP-dep_Trfase_major"/>
</dbReference>
<dbReference type="PROSITE" id="PS00595">
    <property type="entry name" value="AA_TRANSFER_CLASS_5"/>
    <property type="match status" value="1"/>
</dbReference>
<dbReference type="FunFam" id="3.40.640.10:FF:000084">
    <property type="entry name" value="IscS-like cysteine desulfurase"/>
    <property type="match status" value="1"/>
</dbReference>
<organism evidence="12 13">
    <name type="scientific">Caloranaerobacter azorensis H53214</name>
    <dbReference type="NCBI Taxonomy" id="1156417"/>
    <lineage>
        <taxon>Bacteria</taxon>
        <taxon>Bacillati</taxon>
        <taxon>Bacillota</taxon>
        <taxon>Tissierellia</taxon>
        <taxon>Tissierellales</taxon>
        <taxon>Thermohalobacteraceae</taxon>
        <taxon>Caloranaerobacter</taxon>
    </lineage>
</organism>
<dbReference type="InterPro" id="IPR015422">
    <property type="entry name" value="PyrdxlP-dep_Trfase_small"/>
</dbReference>
<feature type="domain" description="Aminotransferase class V" evidence="11">
    <location>
        <begin position="3"/>
        <end position="367"/>
    </location>
</feature>
<dbReference type="AlphaFoldDB" id="A0A096BFW5"/>
<dbReference type="GO" id="GO:0051536">
    <property type="term" value="F:iron-sulfur cluster binding"/>
    <property type="evidence" value="ECO:0007669"/>
    <property type="project" value="UniProtKB-KW"/>
</dbReference>
<sequence>MEVYLDNSATTRPRDEVIDSMIYMLKSVYGNPSSLHRKGLEAEKEIEKSRTIISKFLGVDSKEIFFTSGGTESNNIAIQGIIKRYAKRGNHIITTKIEHPSVLNIFKYYEDKGFEVTYLNVNEKGIIDLKQLEDSINDKTILVSIMMANNEIGTVQPIKEIVEIIKKKNKNVKLHVDGVQAFGKIDIQLKNLGVDAFSFSGHKIHGPKGVGGLYIKNGTVLEPIIFGGNQERGLKSGTENTPGIVGLGKAVEIIKNNFEDEKNHILEVKKYFIDKVLEKIDNIKINSYTDDRCAPHIVNISFIGVKGEVLLHYLEEDGIFVSTGSACSSHKKGRSHVLKSIGLKEEEIEGAIRFSFAFYNTKEEIEYAVDRLEKSVRDIRKIMMR</sequence>
<evidence type="ECO:0000256" key="6">
    <source>
        <dbReference type="ARBA" id="ARBA00022898"/>
    </source>
</evidence>
<keyword evidence="4" id="KW-0808">Transferase</keyword>
<proteinExistence type="inferred from homology"/>
<keyword evidence="6" id="KW-0663">Pyridoxal phosphate</keyword>
<evidence type="ECO:0000313" key="12">
    <source>
        <dbReference type="EMBL" id="KGG79767.1"/>
    </source>
</evidence>
<accession>A0A096BFW5</accession>
<dbReference type="InterPro" id="IPR000192">
    <property type="entry name" value="Aminotrans_V_dom"/>
</dbReference>
<keyword evidence="7" id="KW-0408">Iron</keyword>
<gene>
    <name evidence="12" type="ORF">Y919_10010</name>
</gene>
<evidence type="ECO:0000259" key="11">
    <source>
        <dbReference type="Pfam" id="PF00266"/>
    </source>
</evidence>
<dbReference type="PIRSF" id="PIRSF005572">
    <property type="entry name" value="NifS"/>
    <property type="match status" value="1"/>
</dbReference>
<dbReference type="NCBIfam" id="NF002806">
    <property type="entry name" value="PRK02948.1"/>
    <property type="match status" value="1"/>
</dbReference>
<dbReference type="GO" id="GO:0046872">
    <property type="term" value="F:metal ion binding"/>
    <property type="evidence" value="ECO:0007669"/>
    <property type="project" value="UniProtKB-KW"/>
</dbReference>
<evidence type="ECO:0000256" key="3">
    <source>
        <dbReference type="ARBA" id="ARBA00012239"/>
    </source>
</evidence>
<dbReference type="InterPro" id="IPR016454">
    <property type="entry name" value="Cysteine_dSase"/>
</dbReference>
<name>A0A096BFW5_9FIRM</name>
<dbReference type="InterPro" id="IPR015424">
    <property type="entry name" value="PyrdxlP-dep_Trfase"/>
</dbReference>
<evidence type="ECO:0000256" key="10">
    <source>
        <dbReference type="RuleBase" id="RU004504"/>
    </source>
</evidence>
<dbReference type="SUPFAM" id="SSF53383">
    <property type="entry name" value="PLP-dependent transferases"/>
    <property type="match status" value="1"/>
</dbReference>